<keyword evidence="5" id="KW-0732">Signal</keyword>
<keyword evidence="2 8" id="KW-0813">Transport</keyword>
<dbReference type="GO" id="GO:0015344">
    <property type="term" value="F:siderophore uptake transmembrane transporter activity"/>
    <property type="evidence" value="ECO:0007669"/>
    <property type="project" value="TreeGrafter"/>
</dbReference>
<dbReference type="PANTHER" id="PTHR30069">
    <property type="entry name" value="TONB-DEPENDENT OUTER MEMBRANE RECEPTOR"/>
    <property type="match status" value="1"/>
</dbReference>
<keyword evidence="10" id="KW-0675">Receptor</keyword>
<name>A0A1Y6BEA9_9BACT</name>
<dbReference type="SUPFAM" id="SSF56935">
    <property type="entry name" value="Porins"/>
    <property type="match status" value="1"/>
</dbReference>
<dbReference type="Pfam" id="PF07715">
    <property type="entry name" value="Plug"/>
    <property type="match status" value="1"/>
</dbReference>
<evidence type="ECO:0000256" key="7">
    <source>
        <dbReference type="ARBA" id="ARBA00023237"/>
    </source>
</evidence>
<evidence type="ECO:0000256" key="4">
    <source>
        <dbReference type="ARBA" id="ARBA00022692"/>
    </source>
</evidence>
<comment type="subcellular location">
    <subcellularLocation>
        <location evidence="1 8">Cell outer membrane</location>
        <topology evidence="1 8">Multi-pass membrane protein</topology>
    </subcellularLocation>
</comment>
<dbReference type="GO" id="GO:0044718">
    <property type="term" value="P:siderophore transmembrane transport"/>
    <property type="evidence" value="ECO:0007669"/>
    <property type="project" value="TreeGrafter"/>
</dbReference>
<sequence length="682" mass="76216">MQLIKPRLEHCLSWFLLFSWFTGSSLLAQEQDMPASLNLAELLDLDVSIATKSETNLRETPGIVSVVTREQMLAMGARDVIDVIQRMVPGFSIVTEIEGAQLLSIRGLNAIDGKFLVMINGLDINGEKFGIVQFAKHFPIHALERIEIIRGPGSSIYGGYSSLGVIHLITRNDQRPGSYSIVDAEQGHEAFINGVVSSGYAGVEGDLKGSVNLTVSQGVLNDGTSTSFYGDPITLSDAKINSLQGTWDIKYAETYAKGLIDLYRAPAYYFDEPNEAPWQHIRERWDTYQVEIGHSIEASEALSITPYANYKLQYPYWIDQGPYWFRNKVDRTMAGFNVSYRKGPLSILGGYQGFIHTIYRAENLNLAVNEEVLRNDPAIDRISYRNDSVFAQMVYSHSLANITLGARYDKTDIHGSFFAPRVGLTKVWSNLHIKFMTAQSFRVPGGIIPNRVEDANKFEIDPETTLNNELELGYQFGKHTWVAVNLFDHIISDPIRYSPGDSGIGSYRNEDPIGTRGFELDFRYIKSRISSIFTYAYYEVTENDTDDSLAPDHPKESLGQSRHKLNWVLSLPVAKNLSINPSVVYLGETFAYTEQGAVTGVDDSGDEQRADPELQTLAPQGLVNVNLRYQNLIGITGFEGSLGIQNLGNQDVSIAQPYKAEYPVAPLPFGKRSLLLRLLWEH</sequence>
<reference evidence="11" key="1">
    <citation type="submission" date="2017-04" db="EMBL/GenBank/DDBJ databases">
        <authorList>
            <person name="Varghese N."/>
            <person name="Submissions S."/>
        </authorList>
    </citation>
    <scope>NUCLEOTIDE SEQUENCE [LARGE SCALE GENOMIC DNA]</scope>
    <source>
        <strain evidence="11">RKEM611</strain>
    </source>
</reference>
<evidence type="ECO:0000256" key="5">
    <source>
        <dbReference type="ARBA" id="ARBA00022729"/>
    </source>
</evidence>
<dbReference type="EMBL" id="FWZT01000003">
    <property type="protein sequence ID" value="SMF00333.1"/>
    <property type="molecule type" value="Genomic_DNA"/>
</dbReference>
<keyword evidence="11" id="KW-1185">Reference proteome</keyword>
<comment type="similarity">
    <text evidence="8">Belongs to the TonB-dependent receptor family.</text>
</comment>
<dbReference type="RefSeq" id="WP_132316209.1">
    <property type="nucleotide sequence ID" value="NZ_FWZT01000003.1"/>
</dbReference>
<evidence type="ECO:0000256" key="8">
    <source>
        <dbReference type="PROSITE-ProRule" id="PRU01360"/>
    </source>
</evidence>
<dbReference type="PANTHER" id="PTHR30069:SF29">
    <property type="entry name" value="HEMOGLOBIN AND HEMOGLOBIN-HAPTOGLOBIN-BINDING PROTEIN 1-RELATED"/>
    <property type="match status" value="1"/>
</dbReference>
<dbReference type="GO" id="GO:0009279">
    <property type="term" value="C:cell outer membrane"/>
    <property type="evidence" value="ECO:0007669"/>
    <property type="project" value="UniProtKB-SubCell"/>
</dbReference>
<protein>
    <submittedName>
        <fullName evidence="10">Outer membrane cobalamin receptor protein</fullName>
    </submittedName>
</protein>
<keyword evidence="3 8" id="KW-1134">Transmembrane beta strand</keyword>
<keyword evidence="7 8" id="KW-0998">Cell outer membrane</keyword>
<feature type="domain" description="TonB-dependent receptor plug" evidence="9">
    <location>
        <begin position="57"/>
        <end position="165"/>
    </location>
</feature>
<dbReference type="InterPro" id="IPR037066">
    <property type="entry name" value="Plug_dom_sf"/>
</dbReference>
<dbReference type="Proteomes" id="UP000192907">
    <property type="component" value="Unassembled WGS sequence"/>
</dbReference>
<keyword evidence="4 8" id="KW-0812">Transmembrane</keyword>
<dbReference type="AlphaFoldDB" id="A0A1Y6BEA9"/>
<gene>
    <name evidence="10" type="ORF">SAMN06296036_10392</name>
</gene>
<dbReference type="InterPro" id="IPR039426">
    <property type="entry name" value="TonB-dep_rcpt-like"/>
</dbReference>
<evidence type="ECO:0000313" key="10">
    <source>
        <dbReference type="EMBL" id="SMF00333.1"/>
    </source>
</evidence>
<evidence type="ECO:0000256" key="6">
    <source>
        <dbReference type="ARBA" id="ARBA00023136"/>
    </source>
</evidence>
<dbReference type="InterPro" id="IPR012910">
    <property type="entry name" value="Plug_dom"/>
</dbReference>
<evidence type="ECO:0000256" key="1">
    <source>
        <dbReference type="ARBA" id="ARBA00004571"/>
    </source>
</evidence>
<evidence type="ECO:0000313" key="11">
    <source>
        <dbReference type="Proteomes" id="UP000192907"/>
    </source>
</evidence>
<evidence type="ECO:0000256" key="3">
    <source>
        <dbReference type="ARBA" id="ARBA00022452"/>
    </source>
</evidence>
<dbReference type="Gene3D" id="2.170.130.10">
    <property type="entry name" value="TonB-dependent receptor, plug domain"/>
    <property type="match status" value="1"/>
</dbReference>
<dbReference type="PROSITE" id="PS52016">
    <property type="entry name" value="TONB_DEPENDENT_REC_3"/>
    <property type="match status" value="1"/>
</dbReference>
<organism evidence="10 11">
    <name type="scientific">Pseudobacteriovorax antillogorgiicola</name>
    <dbReference type="NCBI Taxonomy" id="1513793"/>
    <lineage>
        <taxon>Bacteria</taxon>
        <taxon>Pseudomonadati</taxon>
        <taxon>Bdellovibrionota</taxon>
        <taxon>Oligoflexia</taxon>
        <taxon>Oligoflexales</taxon>
        <taxon>Pseudobacteriovoracaceae</taxon>
        <taxon>Pseudobacteriovorax</taxon>
    </lineage>
</organism>
<dbReference type="STRING" id="1513793.SAMN06296036_10392"/>
<keyword evidence="6 8" id="KW-0472">Membrane</keyword>
<evidence type="ECO:0000256" key="2">
    <source>
        <dbReference type="ARBA" id="ARBA00022448"/>
    </source>
</evidence>
<evidence type="ECO:0000259" key="9">
    <source>
        <dbReference type="Pfam" id="PF07715"/>
    </source>
</evidence>
<dbReference type="OrthoDB" id="5287448at2"/>
<proteinExistence type="inferred from homology"/>
<dbReference type="InterPro" id="IPR036942">
    <property type="entry name" value="Beta-barrel_TonB_sf"/>
</dbReference>
<dbReference type="Gene3D" id="2.40.170.20">
    <property type="entry name" value="TonB-dependent receptor, beta-barrel domain"/>
    <property type="match status" value="1"/>
</dbReference>
<accession>A0A1Y6BEA9</accession>